<dbReference type="InterPro" id="IPR013216">
    <property type="entry name" value="Methyltransf_11"/>
</dbReference>
<dbReference type="PANTHER" id="PTHR43861:SF1">
    <property type="entry name" value="TRANS-ACONITATE 2-METHYLTRANSFERASE"/>
    <property type="match status" value="1"/>
</dbReference>
<dbReference type="EMBL" id="CP147246">
    <property type="protein sequence ID" value="WYJ95518.1"/>
    <property type="molecule type" value="Genomic_DNA"/>
</dbReference>
<evidence type="ECO:0000313" key="4">
    <source>
        <dbReference type="Proteomes" id="UP000196151"/>
    </source>
</evidence>
<evidence type="ECO:0000313" key="2">
    <source>
        <dbReference type="EMBL" id="OUZ35003.1"/>
    </source>
</evidence>
<dbReference type="SUPFAM" id="SSF53335">
    <property type="entry name" value="S-adenosyl-L-methionine-dependent methyltransferases"/>
    <property type="match status" value="1"/>
</dbReference>
<dbReference type="RefSeq" id="WP_087639660.1">
    <property type="nucleotide sequence ID" value="NZ_CP147246.1"/>
</dbReference>
<dbReference type="AlphaFoldDB" id="A0A200JCS5"/>
<dbReference type="Proteomes" id="UP000196151">
    <property type="component" value="Chromosome"/>
</dbReference>
<dbReference type="EMBL" id="NIBQ01000001">
    <property type="protein sequence ID" value="OUZ35003.1"/>
    <property type="molecule type" value="Genomic_DNA"/>
</dbReference>
<dbReference type="InterPro" id="IPR029063">
    <property type="entry name" value="SAM-dependent_MTases_sf"/>
</dbReference>
<keyword evidence="4" id="KW-1185">Reference proteome</keyword>
<feature type="domain" description="Methyltransferase type 11" evidence="1">
    <location>
        <begin position="34"/>
        <end position="125"/>
    </location>
</feature>
<proteinExistence type="predicted"/>
<reference evidence="2" key="1">
    <citation type="submission" date="2017-05" db="EMBL/GenBank/DDBJ databases">
        <title>The Genome Sequence of Enterococcus sp. 9D6_DIV0238.</title>
        <authorList>
            <consortium name="The Broad Institute Genomics Platform"/>
            <consortium name="The Broad Institute Genomic Center for Infectious Diseases"/>
            <person name="Earl A."/>
            <person name="Manson A."/>
            <person name="Schwartman J."/>
            <person name="Gilmore M."/>
            <person name="Abouelleil A."/>
            <person name="Cao P."/>
            <person name="Chapman S."/>
            <person name="Cusick C."/>
            <person name="Shea T."/>
            <person name="Young S."/>
            <person name="Neafsey D."/>
            <person name="Nusbaum C."/>
            <person name="Birren B."/>
        </authorList>
    </citation>
    <scope>NUCLEOTIDE SEQUENCE [LARGE SCALE GENOMIC DNA]</scope>
    <source>
        <strain evidence="2">9D6_DIV0238</strain>
    </source>
</reference>
<dbReference type="Gene3D" id="3.40.50.150">
    <property type="entry name" value="Vaccinia Virus protein VP39"/>
    <property type="match status" value="1"/>
</dbReference>
<name>A0A200JCS5_9ENTE</name>
<accession>A0A200JCS5</accession>
<protein>
    <recommendedName>
        <fullName evidence="1">Methyltransferase type 11 domain-containing protein</fullName>
    </recommendedName>
</protein>
<dbReference type="CDD" id="cd02440">
    <property type="entry name" value="AdoMet_MTases"/>
    <property type="match status" value="1"/>
</dbReference>
<dbReference type="Pfam" id="PF08241">
    <property type="entry name" value="Methyltransf_11"/>
    <property type="match status" value="1"/>
</dbReference>
<evidence type="ECO:0000259" key="1">
    <source>
        <dbReference type="Pfam" id="PF08241"/>
    </source>
</evidence>
<evidence type="ECO:0000313" key="3">
    <source>
        <dbReference type="EMBL" id="WYJ95518.1"/>
    </source>
</evidence>
<reference evidence="3" key="2">
    <citation type="submission" date="2017-05" db="EMBL/GenBank/DDBJ databases">
        <authorList>
            <consortium name="The Broad Institute Genomics Platform"/>
            <consortium name="The Broad Institute Genomic Center for Infectious Diseases"/>
            <person name="Earl A."/>
            <person name="Manson A."/>
            <person name="Schwartman J."/>
            <person name="Gilmore M."/>
            <person name="Abouelleil A."/>
            <person name="Cao P."/>
            <person name="Chapman S."/>
            <person name="Cusick C."/>
            <person name="Shea T."/>
            <person name="Young S."/>
            <person name="Neafsey D."/>
            <person name="Nusbaum C."/>
            <person name="Birren B."/>
        </authorList>
    </citation>
    <scope>NUCLEOTIDE SEQUENCE</scope>
    <source>
        <strain evidence="3">9D6_DIV0238</strain>
    </source>
</reference>
<sequence length="254" mass="29410">MDWDAKKYNTTHDFIFKYGAGLLELLPKEPKRVIDIGSGTGELTKQIAALGHSVTGIERSEAMITQATNKFPELSFIKGDILDPVTGFDSYDIAFSNAVFHWIPDQDRLLQNIHQLLVDGGELICEFGAVGNVQAIRDAFREELAAYEISLEEPFCFTSSEDYQKLLEKNHFDRIEILEYERPTPLKEGAFGLRQWMEQFYPNELAELTLEQKEIVLENMDQKLKPVLWKEDHWEADYRRLRIHAVKRAEKRSK</sequence>
<reference evidence="3" key="3">
    <citation type="submission" date="2024-03" db="EMBL/GenBank/DDBJ databases">
        <title>The Genome Sequence of Enterococcus sp. DIV0238c.</title>
        <authorList>
            <consortium name="The Broad Institute Genomics Platform"/>
            <consortium name="The Broad Institute Microbial Omics Core"/>
            <consortium name="The Broad Institute Genomic Center for Infectious Diseases"/>
            <person name="Earl A."/>
            <person name="Manson A."/>
            <person name="Gilmore M."/>
            <person name="Schwartman J."/>
            <person name="Shea T."/>
            <person name="Abouelleil A."/>
            <person name="Cao P."/>
            <person name="Chapman S."/>
            <person name="Cusick C."/>
            <person name="Young S."/>
            <person name="Neafsey D."/>
            <person name="Nusbaum C."/>
            <person name="Birren B."/>
        </authorList>
    </citation>
    <scope>NUCLEOTIDE SEQUENCE</scope>
    <source>
        <strain evidence="3">9D6_DIV0238</strain>
    </source>
</reference>
<organism evidence="2">
    <name type="scientific">Candidatus Enterococcus dunnyi</name>
    <dbReference type="NCBI Taxonomy" id="1834192"/>
    <lineage>
        <taxon>Bacteria</taxon>
        <taxon>Bacillati</taxon>
        <taxon>Bacillota</taxon>
        <taxon>Bacilli</taxon>
        <taxon>Lactobacillales</taxon>
        <taxon>Enterococcaceae</taxon>
        <taxon>Enterococcus</taxon>
    </lineage>
</organism>
<dbReference type="OrthoDB" id="9760689at2"/>
<gene>
    <name evidence="2" type="ORF">A5889_000478</name>
    <name evidence="3" type="ORF">A5889_003066</name>
</gene>
<dbReference type="PANTHER" id="PTHR43861">
    <property type="entry name" value="TRANS-ACONITATE 2-METHYLTRANSFERASE-RELATED"/>
    <property type="match status" value="1"/>
</dbReference>